<name>A0A397UFC0_9GLOM</name>
<gene>
    <name evidence="1" type="ORF">C2G38_2110080</name>
</gene>
<dbReference type="EMBL" id="QKWP01001452">
    <property type="protein sequence ID" value="RIB08860.1"/>
    <property type="molecule type" value="Genomic_DNA"/>
</dbReference>
<evidence type="ECO:0000313" key="1">
    <source>
        <dbReference type="EMBL" id="RIB08860.1"/>
    </source>
</evidence>
<accession>A0A397UFC0</accession>
<dbReference type="OrthoDB" id="2341031at2759"/>
<reference evidence="1 2" key="1">
    <citation type="submission" date="2018-06" db="EMBL/GenBank/DDBJ databases">
        <title>Comparative genomics reveals the genomic features of Rhizophagus irregularis, R. cerebriforme, R. diaphanum and Gigaspora rosea, and their symbiotic lifestyle signature.</title>
        <authorList>
            <person name="Morin E."/>
            <person name="San Clemente H."/>
            <person name="Chen E.C.H."/>
            <person name="De La Providencia I."/>
            <person name="Hainaut M."/>
            <person name="Kuo A."/>
            <person name="Kohler A."/>
            <person name="Murat C."/>
            <person name="Tang N."/>
            <person name="Roy S."/>
            <person name="Loubradou J."/>
            <person name="Henrissat B."/>
            <person name="Grigoriev I.V."/>
            <person name="Corradi N."/>
            <person name="Roux C."/>
            <person name="Martin F.M."/>
        </authorList>
    </citation>
    <scope>NUCLEOTIDE SEQUENCE [LARGE SCALE GENOMIC DNA]</scope>
    <source>
        <strain evidence="1 2">DAOM 194757</strain>
    </source>
</reference>
<comment type="caution">
    <text evidence="1">The sequence shown here is derived from an EMBL/GenBank/DDBJ whole genome shotgun (WGS) entry which is preliminary data.</text>
</comment>
<protein>
    <submittedName>
        <fullName evidence="1">Uncharacterized protein</fullName>
    </submittedName>
</protein>
<evidence type="ECO:0000313" key="2">
    <source>
        <dbReference type="Proteomes" id="UP000266673"/>
    </source>
</evidence>
<organism evidence="1 2">
    <name type="scientific">Gigaspora rosea</name>
    <dbReference type="NCBI Taxonomy" id="44941"/>
    <lineage>
        <taxon>Eukaryota</taxon>
        <taxon>Fungi</taxon>
        <taxon>Fungi incertae sedis</taxon>
        <taxon>Mucoromycota</taxon>
        <taxon>Glomeromycotina</taxon>
        <taxon>Glomeromycetes</taxon>
        <taxon>Diversisporales</taxon>
        <taxon>Gigasporaceae</taxon>
        <taxon>Gigaspora</taxon>
    </lineage>
</organism>
<proteinExistence type="predicted"/>
<dbReference type="Proteomes" id="UP000266673">
    <property type="component" value="Unassembled WGS sequence"/>
</dbReference>
<keyword evidence="2" id="KW-1185">Reference proteome</keyword>
<dbReference type="AlphaFoldDB" id="A0A397UFC0"/>
<sequence>MPAKVSTLCYVHNCSDRVTQEFIVKEMTAIVKTDNNDSTKVAFLKTKIFIPINEMATHHIGQFEIGDVVFLKGKFIIYENYYIVSATSIKVTTLDFDSMPATGKNVIVTGFTTQMVKNIEGNMTLEFYVEEKELVKENLLTSGLKSDTMRIIHTYRIKQMLLIRLAVALMHFWLV</sequence>